<keyword evidence="1" id="KW-0863">Zinc-finger</keyword>
<keyword evidence="1" id="KW-0479">Metal-binding</keyword>
<evidence type="ECO:0000313" key="3">
    <source>
        <dbReference type="EMBL" id="KAA6367697.1"/>
    </source>
</evidence>
<dbReference type="GO" id="GO:0031072">
    <property type="term" value="F:heat shock protein binding"/>
    <property type="evidence" value="ECO:0007669"/>
    <property type="project" value="InterPro"/>
</dbReference>
<feature type="zinc finger region" description="CR-type" evidence="1">
    <location>
        <begin position="1"/>
        <end position="72"/>
    </location>
</feature>
<feature type="domain" description="CR-type" evidence="2">
    <location>
        <begin position="122"/>
        <end position="219"/>
    </location>
</feature>
<dbReference type="GO" id="GO:0008270">
    <property type="term" value="F:zinc ion binding"/>
    <property type="evidence" value="ECO:0007669"/>
    <property type="project" value="UniProtKB-KW"/>
</dbReference>
<dbReference type="SUPFAM" id="SSF57938">
    <property type="entry name" value="DnaJ/Hsp40 cysteine-rich domain"/>
    <property type="match status" value="2"/>
</dbReference>
<reference evidence="3 4" key="1">
    <citation type="submission" date="2019-03" db="EMBL/GenBank/DDBJ databases">
        <title>Single cell metagenomics reveals metabolic interactions within the superorganism composed of flagellate Streblomastix strix and complex community of Bacteroidetes bacteria on its surface.</title>
        <authorList>
            <person name="Treitli S.C."/>
            <person name="Kolisko M."/>
            <person name="Husnik F."/>
            <person name="Keeling P."/>
            <person name="Hampl V."/>
        </authorList>
    </citation>
    <scope>NUCLEOTIDE SEQUENCE [LARGE SCALE GENOMIC DNA]</scope>
    <source>
        <strain evidence="3">ST1C</strain>
    </source>
</reference>
<dbReference type="EMBL" id="SNRW01018070">
    <property type="protein sequence ID" value="KAA6367697.1"/>
    <property type="molecule type" value="Genomic_DNA"/>
</dbReference>
<dbReference type="InterPro" id="IPR036410">
    <property type="entry name" value="HSP_DnaJ_Cys-rich_dom_sf"/>
</dbReference>
<gene>
    <name evidence="3" type="ORF">EZS28_036775</name>
</gene>
<feature type="domain" description="CR-type" evidence="2">
    <location>
        <begin position="1"/>
        <end position="72"/>
    </location>
</feature>
<keyword evidence="1" id="KW-0862">Zinc</keyword>
<dbReference type="Proteomes" id="UP000324800">
    <property type="component" value="Unassembled WGS sequence"/>
</dbReference>
<feature type="zinc finger region" description="CR-type" evidence="1">
    <location>
        <begin position="122"/>
        <end position="219"/>
    </location>
</feature>
<accession>A0A5J4UAW2</accession>
<dbReference type="PANTHER" id="PTHR15852:SF54">
    <property type="entry name" value="PROTEIN SSUH2 HOMOLOG"/>
    <property type="match status" value="1"/>
</dbReference>
<name>A0A5J4UAW2_9EUKA</name>
<dbReference type="Gene3D" id="2.10.230.10">
    <property type="entry name" value="Heat shock protein DnaJ, cysteine-rich domain"/>
    <property type="match status" value="2"/>
</dbReference>
<evidence type="ECO:0000256" key="1">
    <source>
        <dbReference type="PROSITE-ProRule" id="PRU00546"/>
    </source>
</evidence>
<evidence type="ECO:0000313" key="4">
    <source>
        <dbReference type="Proteomes" id="UP000324800"/>
    </source>
</evidence>
<sequence length="219" mass="24254">MNCPACEGRGERIQLGFRTYKEKCVACQGRGQIPYSEYICPTCDGRGKFIRVNSSFEWPCKVCNGSGKLSGFHDWYICPCCKGKCERPQAKYPNSSEACKPCNGNGRISIREWVCIVCAGRGKVDRVNSSIEQRCKICDGIGKLTGYLDWYVCSACEGFGERPEVRFPKSTEKCKSCNTSGRLKRNEDVCSQCDGRGKLFVEGSYDTPKCPTCGGDGKV</sequence>
<proteinExistence type="predicted"/>
<dbReference type="GO" id="GO:0051082">
    <property type="term" value="F:unfolded protein binding"/>
    <property type="evidence" value="ECO:0007669"/>
    <property type="project" value="InterPro"/>
</dbReference>
<comment type="caution">
    <text evidence="3">The sequence shown here is derived from an EMBL/GenBank/DDBJ whole genome shotgun (WGS) entry which is preliminary data.</text>
</comment>
<dbReference type="PANTHER" id="PTHR15852">
    <property type="entry name" value="PLASTID TRANSCRIPTIONALLY ACTIVE PROTEIN"/>
    <property type="match status" value="1"/>
</dbReference>
<dbReference type="AlphaFoldDB" id="A0A5J4UAW2"/>
<protein>
    <recommendedName>
        <fullName evidence="2">CR-type domain-containing protein</fullName>
    </recommendedName>
</protein>
<dbReference type="PROSITE" id="PS51188">
    <property type="entry name" value="ZF_CR"/>
    <property type="match status" value="2"/>
</dbReference>
<dbReference type="InterPro" id="IPR001305">
    <property type="entry name" value="HSP_DnaJ_Cys-rich_dom"/>
</dbReference>
<evidence type="ECO:0000259" key="2">
    <source>
        <dbReference type="PROSITE" id="PS51188"/>
    </source>
</evidence>
<organism evidence="3 4">
    <name type="scientific">Streblomastix strix</name>
    <dbReference type="NCBI Taxonomy" id="222440"/>
    <lineage>
        <taxon>Eukaryota</taxon>
        <taxon>Metamonada</taxon>
        <taxon>Preaxostyla</taxon>
        <taxon>Oxymonadida</taxon>
        <taxon>Streblomastigidae</taxon>
        <taxon>Streblomastix</taxon>
    </lineage>
</organism>
<dbReference type="Gene3D" id="6.20.20.10">
    <property type="match status" value="2"/>
</dbReference>